<evidence type="ECO:0000313" key="1">
    <source>
        <dbReference type="EMBL" id="CCD48901.1"/>
    </source>
</evidence>
<dbReference type="EMBL" id="FQ790299">
    <property type="protein sequence ID" value="CCD48901.1"/>
    <property type="molecule type" value="Genomic_DNA"/>
</dbReference>
<dbReference type="Proteomes" id="UP000008177">
    <property type="component" value="Unplaced contigs"/>
</dbReference>
<name>G2Y8J4_BOTF4</name>
<reference evidence="2" key="1">
    <citation type="journal article" date="2011" name="PLoS Genet.">
        <title>Genomic analysis of the necrotrophic fungal pathogens Sclerotinia sclerotiorum and Botrytis cinerea.</title>
        <authorList>
            <person name="Amselem J."/>
            <person name="Cuomo C.A."/>
            <person name="van Kan J.A."/>
            <person name="Viaud M."/>
            <person name="Benito E.P."/>
            <person name="Couloux A."/>
            <person name="Coutinho P.M."/>
            <person name="de Vries R.P."/>
            <person name="Dyer P.S."/>
            <person name="Fillinger S."/>
            <person name="Fournier E."/>
            <person name="Gout L."/>
            <person name="Hahn M."/>
            <person name="Kohn L."/>
            <person name="Lapalu N."/>
            <person name="Plummer K.M."/>
            <person name="Pradier J.M."/>
            <person name="Quevillon E."/>
            <person name="Sharon A."/>
            <person name="Simon A."/>
            <person name="ten Have A."/>
            <person name="Tudzynski B."/>
            <person name="Tudzynski P."/>
            <person name="Wincker P."/>
            <person name="Andrew M."/>
            <person name="Anthouard V."/>
            <person name="Beever R.E."/>
            <person name="Beffa R."/>
            <person name="Benoit I."/>
            <person name="Bouzid O."/>
            <person name="Brault B."/>
            <person name="Chen Z."/>
            <person name="Choquer M."/>
            <person name="Collemare J."/>
            <person name="Cotton P."/>
            <person name="Danchin E.G."/>
            <person name="Da Silva C."/>
            <person name="Gautier A."/>
            <person name="Giraud C."/>
            <person name="Giraud T."/>
            <person name="Gonzalez C."/>
            <person name="Grossetete S."/>
            <person name="Guldener U."/>
            <person name="Henrissat B."/>
            <person name="Howlett B.J."/>
            <person name="Kodira C."/>
            <person name="Kretschmer M."/>
            <person name="Lappartient A."/>
            <person name="Leroch M."/>
            <person name="Levis C."/>
            <person name="Mauceli E."/>
            <person name="Neuveglise C."/>
            <person name="Oeser B."/>
            <person name="Pearson M."/>
            <person name="Poulain J."/>
            <person name="Poussereau N."/>
            <person name="Quesneville H."/>
            <person name="Rascle C."/>
            <person name="Schumacher J."/>
            <person name="Segurens B."/>
            <person name="Sexton A."/>
            <person name="Silva E."/>
            <person name="Sirven C."/>
            <person name="Soanes D.M."/>
            <person name="Talbot N.J."/>
            <person name="Templeton M."/>
            <person name="Yandava C."/>
            <person name="Yarden O."/>
            <person name="Zeng Q."/>
            <person name="Rollins J.A."/>
            <person name="Lebrun M.H."/>
            <person name="Dickman M."/>
        </authorList>
    </citation>
    <scope>NUCLEOTIDE SEQUENCE [LARGE SCALE GENOMIC DNA]</scope>
    <source>
        <strain evidence="2">T4</strain>
    </source>
</reference>
<sequence length="55" mass="5857">MLTQSPIYLLHTGPGVSWGISCVKMGSTWPEPGLNLALGRLLTTNNAGSFRDLAL</sequence>
<organism evidence="1 2">
    <name type="scientific">Botryotinia fuckeliana (strain T4)</name>
    <name type="common">Noble rot fungus</name>
    <name type="synonym">Botrytis cinerea</name>
    <dbReference type="NCBI Taxonomy" id="999810"/>
    <lineage>
        <taxon>Eukaryota</taxon>
        <taxon>Fungi</taxon>
        <taxon>Dikarya</taxon>
        <taxon>Ascomycota</taxon>
        <taxon>Pezizomycotina</taxon>
        <taxon>Leotiomycetes</taxon>
        <taxon>Helotiales</taxon>
        <taxon>Sclerotiniaceae</taxon>
        <taxon>Botrytis</taxon>
    </lineage>
</organism>
<proteinExistence type="predicted"/>
<dbReference type="HOGENOM" id="CLU_3032088_0_0_1"/>
<protein>
    <submittedName>
        <fullName evidence="1">Uncharacterized protein</fullName>
    </submittedName>
</protein>
<accession>G2Y8J4</accession>
<dbReference type="AlphaFoldDB" id="G2Y8J4"/>
<gene>
    <name evidence="1" type="ORF">BofuT4_uP105590.1</name>
</gene>
<evidence type="ECO:0000313" key="2">
    <source>
        <dbReference type="Proteomes" id="UP000008177"/>
    </source>
</evidence>
<dbReference type="InParanoid" id="G2Y8J4"/>